<dbReference type="Proteomes" id="UP001163321">
    <property type="component" value="Chromosome 6"/>
</dbReference>
<keyword evidence="2" id="KW-1185">Reference proteome</keyword>
<reference evidence="1 2" key="1">
    <citation type="journal article" date="2022" name="bioRxiv">
        <title>The genome of the oomycete Peronosclerospora sorghi, a cosmopolitan pathogen of maize and sorghum, is inflated with dispersed pseudogenes.</title>
        <authorList>
            <person name="Fletcher K."/>
            <person name="Martin F."/>
            <person name="Isakeit T."/>
            <person name="Cavanaugh K."/>
            <person name="Magill C."/>
            <person name="Michelmore R."/>
        </authorList>
    </citation>
    <scope>NUCLEOTIDE SEQUENCE [LARGE SCALE GENOMIC DNA]</scope>
    <source>
        <strain evidence="1">P6</strain>
    </source>
</reference>
<comment type="caution">
    <text evidence="1">The sequence shown here is derived from an EMBL/GenBank/DDBJ whole genome shotgun (WGS) entry which is preliminary data.</text>
</comment>
<evidence type="ECO:0000313" key="1">
    <source>
        <dbReference type="EMBL" id="KAI9911046.1"/>
    </source>
</evidence>
<sequence length="422" mass="46571">MNTSRFLDKPVRELSLLSEEDCDDLVTIAENLVLARVKEYQDGKQVDPTRWKICSKVDALVTYLERKEVNPPSTLPVSLMVVGALPGTLDDNMFGLVSPTLLDMRMKSSYLQDCQGAAIVATIAAPTEDEPFRSVVIKWMEIHTPGASLGIVSNRDDVYLETTGILSLPNRERVGYHLLHSVRLPQVHSLPHRVRGNISFCGIFHQDGPDRNDCHGTGIMDAAGDATRLLAMMGMVHATMAGVKSSDCGQMKKLAWLLEQRYAETRHTDAAQAASLLTADSTCVTCCKPINMLRLALGKAKTTCQLCGRALCHACKLSRKLTFLHSNLDLVQRKVHTFCLECLNDATHVDTLDAARHPFVYKSSFRHSDVVFIQGGLAVCLSMDQARSHLPSYSIRAWSIDSSCSWDGLSAISPSWNVRGKQ</sequence>
<proteinExistence type="predicted"/>
<dbReference type="EMBL" id="CM047585">
    <property type="protein sequence ID" value="KAI9911046.1"/>
    <property type="molecule type" value="Genomic_DNA"/>
</dbReference>
<gene>
    <name evidence="1" type="ORF">PsorP6_010371</name>
</gene>
<name>A0ACC0W001_9STRA</name>
<accession>A0ACC0W001</accession>
<evidence type="ECO:0000313" key="2">
    <source>
        <dbReference type="Proteomes" id="UP001163321"/>
    </source>
</evidence>
<protein>
    <submittedName>
        <fullName evidence="1">Uncharacterized protein</fullName>
    </submittedName>
</protein>
<organism evidence="1 2">
    <name type="scientific">Peronosclerospora sorghi</name>
    <dbReference type="NCBI Taxonomy" id="230839"/>
    <lineage>
        <taxon>Eukaryota</taxon>
        <taxon>Sar</taxon>
        <taxon>Stramenopiles</taxon>
        <taxon>Oomycota</taxon>
        <taxon>Peronosporomycetes</taxon>
        <taxon>Peronosporales</taxon>
        <taxon>Peronosporaceae</taxon>
        <taxon>Peronosclerospora</taxon>
    </lineage>
</organism>